<sequence>MPFSGAWRKKPASPRPLARRSISSILCLRSSTSLVNSSSLCFIACSSCFRISSFLASDLALLCTSKTTAAPATIKTKSSPRRSAADWTALSSFKGRIATLDS</sequence>
<evidence type="ECO:0000313" key="1">
    <source>
        <dbReference type="EMBL" id="MBW91218.1"/>
    </source>
</evidence>
<dbReference type="EMBL" id="GGEC01010735">
    <property type="protein sequence ID" value="MBW91218.1"/>
    <property type="molecule type" value="Transcribed_RNA"/>
</dbReference>
<organism evidence="1">
    <name type="scientific">Rhizophora mucronata</name>
    <name type="common">Asiatic mangrove</name>
    <dbReference type="NCBI Taxonomy" id="61149"/>
    <lineage>
        <taxon>Eukaryota</taxon>
        <taxon>Viridiplantae</taxon>
        <taxon>Streptophyta</taxon>
        <taxon>Embryophyta</taxon>
        <taxon>Tracheophyta</taxon>
        <taxon>Spermatophyta</taxon>
        <taxon>Magnoliopsida</taxon>
        <taxon>eudicotyledons</taxon>
        <taxon>Gunneridae</taxon>
        <taxon>Pentapetalae</taxon>
        <taxon>rosids</taxon>
        <taxon>fabids</taxon>
        <taxon>Malpighiales</taxon>
        <taxon>Rhizophoraceae</taxon>
        <taxon>Rhizophora</taxon>
    </lineage>
</organism>
<reference evidence="1" key="1">
    <citation type="submission" date="2018-02" db="EMBL/GenBank/DDBJ databases">
        <title>Rhizophora mucronata_Transcriptome.</title>
        <authorList>
            <person name="Meera S.P."/>
            <person name="Sreeshan A."/>
            <person name="Augustine A."/>
        </authorList>
    </citation>
    <scope>NUCLEOTIDE SEQUENCE</scope>
    <source>
        <tissue evidence="1">Leaf</tissue>
    </source>
</reference>
<name>A0A2P2JCM8_RHIMU</name>
<protein>
    <submittedName>
        <fullName evidence="1">OPA3-like protein isoform X2</fullName>
    </submittedName>
</protein>
<proteinExistence type="predicted"/>
<dbReference type="AlphaFoldDB" id="A0A2P2JCM8"/>
<accession>A0A2P2JCM8</accession>